<proteinExistence type="predicted"/>
<reference evidence="3" key="1">
    <citation type="journal article" date="2020" name="Stud. Mycol.">
        <title>101 Dothideomycetes genomes: a test case for predicting lifestyles and emergence of pathogens.</title>
        <authorList>
            <person name="Haridas S."/>
            <person name="Albert R."/>
            <person name="Binder M."/>
            <person name="Bloem J."/>
            <person name="Labutti K."/>
            <person name="Salamov A."/>
            <person name="Andreopoulos B."/>
            <person name="Baker S."/>
            <person name="Barry K."/>
            <person name="Bills G."/>
            <person name="Bluhm B."/>
            <person name="Cannon C."/>
            <person name="Castanera R."/>
            <person name="Culley D."/>
            <person name="Daum C."/>
            <person name="Ezra D."/>
            <person name="Gonzalez J."/>
            <person name="Henrissat B."/>
            <person name="Kuo A."/>
            <person name="Liang C."/>
            <person name="Lipzen A."/>
            <person name="Lutzoni F."/>
            <person name="Magnuson J."/>
            <person name="Mondo S."/>
            <person name="Nolan M."/>
            <person name="Ohm R."/>
            <person name="Pangilinan J."/>
            <person name="Park H.-J."/>
            <person name="Ramirez L."/>
            <person name="Alfaro M."/>
            <person name="Sun H."/>
            <person name="Tritt A."/>
            <person name="Yoshinaga Y."/>
            <person name="Zwiers L.-H."/>
            <person name="Turgeon B."/>
            <person name="Goodwin S."/>
            <person name="Spatafora J."/>
            <person name="Crous P."/>
            <person name="Grigoriev I."/>
        </authorList>
    </citation>
    <scope>NUCLEOTIDE SEQUENCE</scope>
    <source>
        <strain evidence="3">CBS 122681</strain>
    </source>
</reference>
<gene>
    <name evidence="3" type="ORF">K491DRAFT_782064</name>
</gene>
<keyword evidence="2" id="KW-1133">Transmembrane helix</keyword>
<accession>A0A6A6SXJ8</accession>
<dbReference type="EMBL" id="MU004432">
    <property type="protein sequence ID" value="KAF2651208.1"/>
    <property type="molecule type" value="Genomic_DNA"/>
</dbReference>
<evidence type="ECO:0000256" key="1">
    <source>
        <dbReference type="SAM" id="MobiDB-lite"/>
    </source>
</evidence>
<name>A0A6A6SXJ8_9PLEO</name>
<evidence type="ECO:0000256" key="2">
    <source>
        <dbReference type="SAM" id="Phobius"/>
    </source>
</evidence>
<keyword evidence="2" id="KW-0472">Membrane</keyword>
<keyword evidence="2" id="KW-0812">Transmembrane</keyword>
<organism evidence="3 4">
    <name type="scientific">Lophiostoma macrostomum CBS 122681</name>
    <dbReference type="NCBI Taxonomy" id="1314788"/>
    <lineage>
        <taxon>Eukaryota</taxon>
        <taxon>Fungi</taxon>
        <taxon>Dikarya</taxon>
        <taxon>Ascomycota</taxon>
        <taxon>Pezizomycotina</taxon>
        <taxon>Dothideomycetes</taxon>
        <taxon>Pleosporomycetidae</taxon>
        <taxon>Pleosporales</taxon>
        <taxon>Lophiostomataceae</taxon>
        <taxon>Lophiostoma</taxon>
    </lineage>
</organism>
<evidence type="ECO:0000313" key="4">
    <source>
        <dbReference type="Proteomes" id="UP000799324"/>
    </source>
</evidence>
<feature type="transmembrane region" description="Helical" evidence="2">
    <location>
        <begin position="31"/>
        <end position="53"/>
    </location>
</feature>
<keyword evidence="4" id="KW-1185">Reference proteome</keyword>
<protein>
    <submittedName>
        <fullName evidence="3">Uncharacterized protein</fullName>
    </submittedName>
</protein>
<dbReference type="Proteomes" id="UP000799324">
    <property type="component" value="Unassembled WGS sequence"/>
</dbReference>
<evidence type="ECO:0000313" key="3">
    <source>
        <dbReference type="EMBL" id="KAF2651208.1"/>
    </source>
</evidence>
<dbReference type="AlphaFoldDB" id="A0A6A6SXJ8"/>
<feature type="transmembrane region" description="Helical" evidence="2">
    <location>
        <begin position="62"/>
        <end position="84"/>
    </location>
</feature>
<sequence>MAVLLPTPPANLPYTTLQRRSTTLPQSATSVVFLSLFTLFVLFTLFTTINALFVRRLSPRRYLLTTINPLILCFTWPYHLYVYLQHRRNMKAIKRLADDEAGGFVSQEMVPTPANRIAAPQAHPPLSQPLDLGLRNQIPLRVSSMREGGRDFITVTEGKAPSPTGSRPTSLCPPSGGHYNPAPYTSPYAEDDVAVGDKPTYLAGPRRMSSVRNDRESGYVYNSADGWRDSMELETGLGMEAVGLTPPVSAKEIV</sequence>
<feature type="region of interest" description="Disordered" evidence="1">
    <location>
        <begin position="155"/>
        <end position="174"/>
    </location>
</feature>